<feature type="domain" description="Bulb-type lectin" evidence="3">
    <location>
        <begin position="6"/>
        <end position="161"/>
    </location>
</feature>
<dbReference type="Proteomes" id="UP001157418">
    <property type="component" value="Unassembled WGS sequence"/>
</dbReference>
<evidence type="ECO:0000313" key="5">
    <source>
        <dbReference type="Proteomes" id="UP001157418"/>
    </source>
</evidence>
<dbReference type="SUPFAM" id="SSF51110">
    <property type="entry name" value="alpha-D-mannose-specific plant lectins"/>
    <property type="match status" value="1"/>
</dbReference>
<keyword evidence="5" id="KW-1185">Reference proteome</keyword>
<name>A0AAU9NXZ5_9ASTR</name>
<keyword evidence="1" id="KW-0732">Signal</keyword>
<evidence type="ECO:0000313" key="4">
    <source>
        <dbReference type="EMBL" id="CAH1442752.1"/>
    </source>
</evidence>
<evidence type="ECO:0000256" key="2">
    <source>
        <dbReference type="ARBA" id="ARBA00023180"/>
    </source>
</evidence>
<gene>
    <name evidence="4" type="ORF">LVIROSA_LOCUS28719</name>
</gene>
<dbReference type="InterPro" id="IPR001480">
    <property type="entry name" value="Bulb-type_lectin_dom"/>
</dbReference>
<organism evidence="4 5">
    <name type="scientific">Lactuca virosa</name>
    <dbReference type="NCBI Taxonomy" id="75947"/>
    <lineage>
        <taxon>Eukaryota</taxon>
        <taxon>Viridiplantae</taxon>
        <taxon>Streptophyta</taxon>
        <taxon>Embryophyta</taxon>
        <taxon>Tracheophyta</taxon>
        <taxon>Spermatophyta</taxon>
        <taxon>Magnoliopsida</taxon>
        <taxon>eudicotyledons</taxon>
        <taxon>Gunneridae</taxon>
        <taxon>Pentapetalae</taxon>
        <taxon>asterids</taxon>
        <taxon>campanulids</taxon>
        <taxon>Asterales</taxon>
        <taxon>Asteraceae</taxon>
        <taxon>Cichorioideae</taxon>
        <taxon>Cichorieae</taxon>
        <taxon>Lactucinae</taxon>
        <taxon>Lactuca</taxon>
    </lineage>
</organism>
<accession>A0AAU9NXZ5</accession>
<dbReference type="Pfam" id="PF01453">
    <property type="entry name" value="B_lectin"/>
    <property type="match status" value="1"/>
</dbReference>
<dbReference type="PANTHER" id="PTHR32444:SF128">
    <property type="entry name" value="CURCULIN-LIKE (MANNOSE-BINDING) LECTIN FAMILY PROTEIN"/>
    <property type="match status" value="1"/>
</dbReference>
<dbReference type="PANTHER" id="PTHR32444">
    <property type="entry name" value="BULB-TYPE LECTIN DOMAIN-CONTAINING PROTEIN"/>
    <property type="match status" value="1"/>
</dbReference>
<dbReference type="InterPro" id="IPR036426">
    <property type="entry name" value="Bulb-type_lectin_dom_sf"/>
</dbReference>
<dbReference type="EMBL" id="CAKMRJ010005412">
    <property type="protein sequence ID" value="CAH1442752.1"/>
    <property type="molecule type" value="Genomic_DNA"/>
</dbReference>
<proteinExistence type="predicted"/>
<dbReference type="SMART" id="SM00108">
    <property type="entry name" value="B_lectin"/>
    <property type="match status" value="1"/>
</dbReference>
<evidence type="ECO:0000259" key="3">
    <source>
        <dbReference type="PROSITE" id="PS50927"/>
    </source>
</evidence>
<dbReference type="AlphaFoldDB" id="A0AAU9NXZ5"/>
<dbReference type="Gene3D" id="2.90.10.10">
    <property type="entry name" value="Bulb-type lectin domain"/>
    <property type="match status" value="1"/>
</dbReference>
<evidence type="ECO:0000256" key="1">
    <source>
        <dbReference type="ARBA" id="ARBA00022729"/>
    </source>
</evidence>
<sequence length="207" mass="23126">MADNETDTLKQGQELKDWDYLISSNKVFTLKFFSFDTSISPYLGVFYNPRRSKISGGYDDRLYNKNPKTIRCAGCCAGCDDIYDLKDRAVWVANRNNPITDMYGKLMIDVHGKLSILSSGVSVVDLVSPTPVARNASGTLLDNGNFILQELYPDGSVKRVLWQSFDYPTDTLLPGMKLGINLKTGHRWSLTSWRSHELPADGSLGSQ</sequence>
<reference evidence="4 5" key="1">
    <citation type="submission" date="2022-01" db="EMBL/GenBank/DDBJ databases">
        <authorList>
            <person name="Xiong W."/>
            <person name="Schranz E."/>
        </authorList>
    </citation>
    <scope>NUCLEOTIDE SEQUENCE [LARGE SCALE GENOMIC DNA]</scope>
</reference>
<dbReference type="PROSITE" id="PS50927">
    <property type="entry name" value="BULB_LECTIN"/>
    <property type="match status" value="1"/>
</dbReference>
<keyword evidence="2" id="KW-0325">Glycoprotein</keyword>
<protein>
    <recommendedName>
        <fullName evidence="3">Bulb-type lectin domain-containing protein</fullName>
    </recommendedName>
</protein>
<comment type="caution">
    <text evidence="4">The sequence shown here is derived from an EMBL/GenBank/DDBJ whole genome shotgun (WGS) entry which is preliminary data.</text>
</comment>